<proteinExistence type="predicted"/>
<feature type="transmembrane region" description="Helical" evidence="1">
    <location>
        <begin position="116"/>
        <end position="138"/>
    </location>
</feature>
<keyword evidence="1" id="KW-0472">Membrane</keyword>
<organism evidence="2 3">
    <name type="scientific">Exiguobacterium indicum</name>
    <dbReference type="NCBI Taxonomy" id="296995"/>
    <lineage>
        <taxon>Bacteria</taxon>
        <taxon>Bacillati</taxon>
        <taxon>Bacillota</taxon>
        <taxon>Bacilli</taxon>
        <taxon>Bacillales</taxon>
        <taxon>Bacillales Family XII. Incertae Sedis</taxon>
        <taxon>Exiguobacterium</taxon>
    </lineage>
</organism>
<evidence type="ECO:0000313" key="3">
    <source>
        <dbReference type="Proteomes" id="UP000053797"/>
    </source>
</evidence>
<feature type="transmembrane region" description="Helical" evidence="1">
    <location>
        <begin position="150"/>
        <end position="170"/>
    </location>
</feature>
<feature type="transmembrane region" description="Helical" evidence="1">
    <location>
        <begin position="6"/>
        <end position="29"/>
    </location>
</feature>
<name>A0A0V8GLB5_9BACL</name>
<evidence type="ECO:0008006" key="4">
    <source>
        <dbReference type="Google" id="ProtNLM"/>
    </source>
</evidence>
<keyword evidence="1" id="KW-1133">Transmembrane helix</keyword>
<dbReference type="RefSeq" id="WP_058265004.1">
    <property type="nucleotide sequence ID" value="NZ_FMYN01000001.1"/>
</dbReference>
<evidence type="ECO:0000256" key="1">
    <source>
        <dbReference type="SAM" id="Phobius"/>
    </source>
</evidence>
<comment type="caution">
    <text evidence="2">The sequence shown here is derived from an EMBL/GenBank/DDBJ whole genome shotgun (WGS) entry which is preliminary data.</text>
</comment>
<keyword evidence="1" id="KW-0812">Transmembrane</keyword>
<dbReference type="Proteomes" id="UP000053797">
    <property type="component" value="Unassembled WGS sequence"/>
</dbReference>
<feature type="transmembrane region" description="Helical" evidence="1">
    <location>
        <begin position="67"/>
        <end position="88"/>
    </location>
</feature>
<dbReference type="OrthoDB" id="2082317at2"/>
<gene>
    <name evidence="2" type="ORF">AS033_06290</name>
</gene>
<dbReference type="AlphaFoldDB" id="A0A0V8GLB5"/>
<evidence type="ECO:0000313" key="2">
    <source>
        <dbReference type="EMBL" id="KSU50986.1"/>
    </source>
</evidence>
<reference evidence="2 3" key="1">
    <citation type="journal article" date="2015" name="Int. J. Syst. Evol. Microbiol.">
        <title>Exiguobacterium enclense sp. nov., isolated from sediment.</title>
        <authorList>
            <person name="Dastager S.G."/>
            <person name="Mawlankar R."/>
            <person name="Sonalkar V.V."/>
            <person name="Thorat M.N."/>
            <person name="Mual P."/>
            <person name="Verma A."/>
            <person name="Krishnamurthi S."/>
            <person name="Tang S.K."/>
            <person name="Li W.J."/>
        </authorList>
    </citation>
    <scope>NUCLEOTIDE SEQUENCE [LARGE SCALE GENOMIC DNA]</scope>
    <source>
        <strain evidence="2 3">NIO-1109</strain>
    </source>
</reference>
<sequence length="175" mass="19748">MQLVAWAIVCCEILFWVFIVAGLIVRYGFRRERLGFRLMAMSPVIDIVLLVLTVFDLSRGNTATLAHGLAAIYIGVSLAFGKQMIAWADGVYRRFVLKEHVAKERISRARRERNGFYRHVLAFLIGGTLLGAMILWLGDAEQTESLLRTLQLWGLVLVIDGIISMSYTVFPARSK</sequence>
<protein>
    <recommendedName>
        <fullName evidence="4">2TM domain-containing protein</fullName>
    </recommendedName>
</protein>
<dbReference type="EMBL" id="LNQL01000001">
    <property type="protein sequence ID" value="KSU50986.1"/>
    <property type="molecule type" value="Genomic_DNA"/>
</dbReference>
<feature type="transmembrane region" description="Helical" evidence="1">
    <location>
        <begin position="36"/>
        <end position="55"/>
    </location>
</feature>
<accession>A0A0V8GLB5</accession>